<dbReference type="SUPFAM" id="SSF55874">
    <property type="entry name" value="ATPase domain of HSP90 chaperone/DNA topoisomerase II/histidine kinase"/>
    <property type="match status" value="1"/>
</dbReference>
<dbReference type="InterPro" id="IPR004358">
    <property type="entry name" value="Sig_transdc_His_kin-like_C"/>
</dbReference>
<dbReference type="SUPFAM" id="SSF47384">
    <property type="entry name" value="Homodimeric domain of signal transducing histidine kinase"/>
    <property type="match status" value="1"/>
</dbReference>
<evidence type="ECO:0000256" key="8">
    <source>
        <dbReference type="ARBA" id="ARBA00022777"/>
    </source>
</evidence>
<keyword evidence="10" id="KW-0472">Membrane</keyword>
<evidence type="ECO:0000256" key="5">
    <source>
        <dbReference type="ARBA" id="ARBA00022553"/>
    </source>
</evidence>
<evidence type="ECO:0000313" key="12">
    <source>
        <dbReference type="EMBL" id="KZE15864.1"/>
    </source>
</evidence>
<proteinExistence type="predicted"/>
<keyword evidence="9" id="KW-0067">ATP-binding</keyword>
<dbReference type="PANTHER" id="PTHR44936:SF10">
    <property type="entry name" value="SENSOR PROTEIN RSTB"/>
    <property type="match status" value="1"/>
</dbReference>
<feature type="transmembrane region" description="Helical" evidence="10">
    <location>
        <begin position="150"/>
        <end position="170"/>
    </location>
</feature>
<dbReference type="InterPro" id="IPR003594">
    <property type="entry name" value="HATPase_dom"/>
</dbReference>
<dbReference type="Gene3D" id="3.30.565.10">
    <property type="entry name" value="Histidine kinase-like ATPase, C-terminal domain"/>
    <property type="match status" value="1"/>
</dbReference>
<dbReference type="RefSeq" id="WP_066689677.1">
    <property type="nucleotide sequence ID" value="NZ_LQQO01000011.1"/>
</dbReference>
<protein>
    <recommendedName>
        <fullName evidence="3">histidine kinase</fullName>
        <ecNumber evidence="3">2.7.13.3</ecNumber>
    </recommendedName>
</protein>
<evidence type="ECO:0000256" key="2">
    <source>
        <dbReference type="ARBA" id="ARBA00004651"/>
    </source>
</evidence>
<feature type="transmembrane region" description="Helical" evidence="10">
    <location>
        <begin position="100"/>
        <end position="130"/>
    </location>
</feature>
<keyword evidence="7" id="KW-0547">Nucleotide-binding</keyword>
<dbReference type="PROSITE" id="PS50109">
    <property type="entry name" value="HIS_KIN"/>
    <property type="match status" value="1"/>
</dbReference>
<dbReference type="PANTHER" id="PTHR44936">
    <property type="entry name" value="SENSOR PROTEIN CREC"/>
    <property type="match status" value="1"/>
</dbReference>
<feature type="transmembrane region" description="Helical" evidence="10">
    <location>
        <begin position="71"/>
        <end position="88"/>
    </location>
</feature>
<dbReference type="EMBL" id="LQQO01000011">
    <property type="protein sequence ID" value="KZE15864.1"/>
    <property type="molecule type" value="Genomic_DNA"/>
</dbReference>
<comment type="caution">
    <text evidence="12">The sequence shown here is derived from an EMBL/GenBank/DDBJ whole genome shotgun (WGS) entry which is preliminary data.</text>
</comment>
<evidence type="ECO:0000256" key="3">
    <source>
        <dbReference type="ARBA" id="ARBA00012438"/>
    </source>
</evidence>
<dbReference type="EC" id="2.7.13.3" evidence="3"/>
<evidence type="ECO:0000313" key="13">
    <source>
        <dbReference type="Proteomes" id="UP000076609"/>
    </source>
</evidence>
<dbReference type="InterPro" id="IPR050980">
    <property type="entry name" value="2C_sensor_his_kinase"/>
</dbReference>
<reference evidence="13" key="1">
    <citation type="submission" date="2016-01" db="EMBL/GenBank/DDBJ databases">
        <title>Draft genome of Chromobacterium sp. F49.</title>
        <authorList>
            <person name="Hong K.W."/>
        </authorList>
    </citation>
    <scope>NUCLEOTIDE SEQUENCE [LARGE SCALE GENOMIC DNA]</scope>
    <source>
        <strain evidence="13">CN3</strain>
    </source>
</reference>
<keyword evidence="13" id="KW-1185">Reference proteome</keyword>
<comment type="catalytic activity">
    <reaction evidence="1">
        <text>ATP + protein L-histidine = ADP + protein N-phospho-L-histidine.</text>
        <dbReference type="EC" id="2.7.13.3"/>
    </reaction>
</comment>
<dbReference type="GO" id="GO:0016301">
    <property type="term" value="F:kinase activity"/>
    <property type="evidence" value="ECO:0007669"/>
    <property type="project" value="UniProtKB-KW"/>
</dbReference>
<gene>
    <name evidence="12" type="ORF">AVT10_13580</name>
</gene>
<evidence type="ECO:0000256" key="4">
    <source>
        <dbReference type="ARBA" id="ARBA00022475"/>
    </source>
</evidence>
<keyword evidence="4" id="KW-1003">Cell membrane</keyword>
<dbReference type="SMART" id="SM00387">
    <property type="entry name" value="HATPase_c"/>
    <property type="match status" value="1"/>
</dbReference>
<accession>A0ABR5YE76</accession>
<keyword evidence="6" id="KW-0808">Transferase</keyword>
<keyword evidence="8 12" id="KW-0418">Kinase</keyword>
<dbReference type="InterPro" id="IPR036097">
    <property type="entry name" value="HisK_dim/P_sf"/>
</dbReference>
<keyword evidence="5" id="KW-0597">Phosphoprotein</keyword>
<dbReference type="InterPro" id="IPR003661">
    <property type="entry name" value="HisK_dim/P_dom"/>
</dbReference>
<evidence type="ECO:0000259" key="11">
    <source>
        <dbReference type="PROSITE" id="PS50109"/>
    </source>
</evidence>
<dbReference type="InterPro" id="IPR036890">
    <property type="entry name" value="HATPase_C_sf"/>
</dbReference>
<evidence type="ECO:0000256" key="7">
    <source>
        <dbReference type="ARBA" id="ARBA00022741"/>
    </source>
</evidence>
<dbReference type="Pfam" id="PF02518">
    <property type="entry name" value="HATPase_c"/>
    <property type="match status" value="1"/>
</dbReference>
<evidence type="ECO:0000256" key="10">
    <source>
        <dbReference type="SAM" id="Phobius"/>
    </source>
</evidence>
<dbReference type="Proteomes" id="UP000076609">
    <property type="component" value="Unassembled WGS sequence"/>
</dbReference>
<dbReference type="CDD" id="cd00082">
    <property type="entry name" value="HisKA"/>
    <property type="match status" value="1"/>
</dbReference>
<feature type="domain" description="Histidine kinase" evidence="11">
    <location>
        <begin position="206"/>
        <end position="412"/>
    </location>
</feature>
<keyword evidence="10" id="KW-1133">Transmembrane helix</keyword>
<feature type="transmembrane region" description="Helical" evidence="10">
    <location>
        <begin position="41"/>
        <end position="59"/>
    </location>
</feature>
<dbReference type="Gene3D" id="1.10.287.130">
    <property type="match status" value="1"/>
</dbReference>
<keyword evidence="10" id="KW-0812">Transmembrane</keyword>
<dbReference type="InterPro" id="IPR005467">
    <property type="entry name" value="His_kinase_dom"/>
</dbReference>
<organism evidence="12 13">
    <name type="scientific">Sphingomonas hankookensis</name>
    <dbReference type="NCBI Taxonomy" id="563996"/>
    <lineage>
        <taxon>Bacteria</taxon>
        <taxon>Pseudomonadati</taxon>
        <taxon>Pseudomonadota</taxon>
        <taxon>Alphaproteobacteria</taxon>
        <taxon>Sphingomonadales</taxon>
        <taxon>Sphingomonadaceae</taxon>
        <taxon>Sphingomonas</taxon>
    </lineage>
</organism>
<evidence type="ECO:0000256" key="9">
    <source>
        <dbReference type="ARBA" id="ARBA00022840"/>
    </source>
</evidence>
<sequence>MADGVGRNMLLLVQLRWLAVGGQLGTILVVDGLLGIRLPLIPMASVLAALVVLNLVTLARRSRWSDTNLPLFAALVLDVAALTAQLYLSGGARNPFVSLYLLQVVIGAILLKVWSSWALVAITSGAFALLGPFHRPLDLPPAYASSLSDAYLIGNWINFVLAATLLVAFVTRIAANLRDRDTKVAQLHQRAVEEEHIVRMGLLASGAAHELGTPLSSISVLLGDWKNEPAIRRDPRFVAEVDDMRAEVARCKEIVSGILFAAGEVTGEAPTRTTLRTFLTATLDRWRGNDPARAVFEDRLGPDVPIVADRALAQALTNLLDNAVEAGGRNIALLALRDGSTLRLTVRDDGNGFTDRILSQLGKPYNTSKDRQGAGLGLYLATNVLRPLGGTIEALNRDGGGAETTLILPIDSLALEKTR</sequence>
<name>A0ABR5YE76_9SPHN</name>
<evidence type="ECO:0000256" key="6">
    <source>
        <dbReference type="ARBA" id="ARBA00022679"/>
    </source>
</evidence>
<comment type="subcellular location">
    <subcellularLocation>
        <location evidence="2">Cell membrane</location>
        <topology evidence="2">Multi-pass membrane protein</topology>
    </subcellularLocation>
</comment>
<evidence type="ECO:0000256" key="1">
    <source>
        <dbReference type="ARBA" id="ARBA00000085"/>
    </source>
</evidence>
<dbReference type="PRINTS" id="PR00344">
    <property type="entry name" value="BCTRLSENSOR"/>
</dbReference>